<dbReference type="EMBL" id="CAJVPS010007162">
    <property type="protein sequence ID" value="CAG8632378.1"/>
    <property type="molecule type" value="Genomic_DNA"/>
</dbReference>
<dbReference type="GO" id="GO:0005783">
    <property type="term" value="C:endoplasmic reticulum"/>
    <property type="evidence" value="ECO:0007669"/>
    <property type="project" value="UniProtKB-SubCell"/>
</dbReference>
<dbReference type="SUPFAM" id="SSF53756">
    <property type="entry name" value="UDP-Glycosyltransferase/glycogen phosphorylase"/>
    <property type="match status" value="1"/>
</dbReference>
<evidence type="ECO:0000256" key="5">
    <source>
        <dbReference type="ARBA" id="ARBA00017468"/>
    </source>
</evidence>
<evidence type="ECO:0000313" key="14">
    <source>
        <dbReference type="EMBL" id="CAG8632378.1"/>
    </source>
</evidence>
<dbReference type="Proteomes" id="UP000789508">
    <property type="component" value="Unassembled WGS sequence"/>
</dbReference>
<evidence type="ECO:0000259" key="13">
    <source>
        <dbReference type="Pfam" id="PF04101"/>
    </source>
</evidence>
<feature type="domain" description="Glycosyl transferase family 28 C-terminal" evidence="13">
    <location>
        <begin position="9"/>
        <end position="139"/>
    </location>
</feature>
<organism evidence="14 15">
    <name type="scientific">Ambispora leptoticha</name>
    <dbReference type="NCBI Taxonomy" id="144679"/>
    <lineage>
        <taxon>Eukaryota</taxon>
        <taxon>Fungi</taxon>
        <taxon>Fungi incertae sedis</taxon>
        <taxon>Mucoromycota</taxon>
        <taxon>Glomeromycotina</taxon>
        <taxon>Glomeromycetes</taxon>
        <taxon>Archaeosporales</taxon>
        <taxon>Ambisporaceae</taxon>
        <taxon>Ambispora</taxon>
    </lineage>
</organism>
<name>A0A9N9D911_9GLOM</name>
<feature type="non-terminal residue" evidence="14">
    <location>
        <position position="1"/>
    </location>
</feature>
<evidence type="ECO:0000256" key="3">
    <source>
        <dbReference type="ARBA" id="ARBA00011198"/>
    </source>
</evidence>
<comment type="subunit">
    <text evidence="3 12">Heterodimer with ALG14 to form a functional enzyme.</text>
</comment>
<evidence type="ECO:0000256" key="8">
    <source>
        <dbReference type="ARBA" id="ARBA00022824"/>
    </source>
</evidence>
<gene>
    <name evidence="12" type="primary">ALG13</name>
    <name evidence="14" type="ORF">ALEPTO_LOCUS9409</name>
</gene>
<dbReference type="InterPro" id="IPR007235">
    <property type="entry name" value="Glyco_trans_28_C"/>
</dbReference>
<comment type="similarity">
    <text evidence="2 12">Belongs to the glycosyltransferase 28 family.</text>
</comment>
<evidence type="ECO:0000256" key="6">
    <source>
        <dbReference type="ARBA" id="ARBA00022676"/>
    </source>
</evidence>
<sequence>MSLEAARKTVFITVGSTGFDDLIHITTSVSFLELVSSLGYTRVLVQYGKSHSIFKESAAKEIKIPNGRYLAPLKITVDGYDYKDSLRDDMEKAELIISHAGSGSILESLRLNKKLIVVINDALMNNHQNELAVELSSHRYLLYSSV</sequence>
<keyword evidence="8 12" id="KW-0256">Endoplasmic reticulum</keyword>
<dbReference type="EC" id="2.4.1.141" evidence="4 12"/>
<evidence type="ECO:0000256" key="2">
    <source>
        <dbReference type="ARBA" id="ARBA00006962"/>
    </source>
</evidence>
<evidence type="ECO:0000256" key="1">
    <source>
        <dbReference type="ARBA" id="ARBA00004240"/>
    </source>
</evidence>
<protein>
    <recommendedName>
        <fullName evidence="5 12">UDP-N-acetylglucosamine transferase subunit ALG13</fullName>
        <ecNumber evidence="4 12">2.4.1.141</ecNumber>
    </recommendedName>
    <alternativeName>
        <fullName evidence="10 12">Asparagine-linked glycosylation protein 13</fullName>
    </alternativeName>
</protein>
<comment type="caution">
    <text evidence="14">The sequence shown here is derived from an EMBL/GenBank/DDBJ whole genome shotgun (WGS) entry which is preliminary data.</text>
</comment>
<evidence type="ECO:0000256" key="9">
    <source>
        <dbReference type="ARBA" id="ARBA00024804"/>
    </source>
</evidence>
<dbReference type="GO" id="GO:0004577">
    <property type="term" value="F:N-acetylglucosaminyldiphosphodolichol N-acetylglucosaminyltransferase activity"/>
    <property type="evidence" value="ECO:0007669"/>
    <property type="project" value="UniProtKB-EC"/>
</dbReference>
<keyword evidence="7 12" id="KW-0808">Transferase</keyword>
<evidence type="ECO:0000256" key="7">
    <source>
        <dbReference type="ARBA" id="ARBA00022679"/>
    </source>
</evidence>
<comment type="function">
    <text evidence="9 12">Involved in protein N-glycosylation. Essential for the second step of the dolichol-linked oligosaccharide pathway.</text>
</comment>
<dbReference type="Pfam" id="PF04101">
    <property type="entry name" value="Glyco_tran_28_C"/>
    <property type="match status" value="1"/>
</dbReference>
<dbReference type="Gene3D" id="3.40.50.2000">
    <property type="entry name" value="Glycogen Phosphorylase B"/>
    <property type="match status" value="1"/>
</dbReference>
<keyword evidence="15" id="KW-1185">Reference proteome</keyword>
<evidence type="ECO:0000313" key="15">
    <source>
        <dbReference type="Proteomes" id="UP000789508"/>
    </source>
</evidence>
<proteinExistence type="inferred from homology"/>
<accession>A0A9N9D911</accession>
<evidence type="ECO:0000256" key="4">
    <source>
        <dbReference type="ARBA" id="ARBA00012614"/>
    </source>
</evidence>
<dbReference type="PANTHER" id="PTHR12867">
    <property type="entry name" value="GLYCOSYL TRANSFERASE-RELATED"/>
    <property type="match status" value="1"/>
</dbReference>
<dbReference type="GO" id="GO:0006488">
    <property type="term" value="P:dolichol-linked oligosaccharide biosynthetic process"/>
    <property type="evidence" value="ECO:0007669"/>
    <property type="project" value="InterPro"/>
</dbReference>
<reference evidence="14" key="1">
    <citation type="submission" date="2021-06" db="EMBL/GenBank/DDBJ databases">
        <authorList>
            <person name="Kallberg Y."/>
            <person name="Tangrot J."/>
            <person name="Rosling A."/>
        </authorList>
    </citation>
    <scope>NUCLEOTIDE SEQUENCE</scope>
    <source>
        <strain evidence="14">FL130A</strain>
    </source>
</reference>
<dbReference type="PANTHER" id="PTHR12867:SF6">
    <property type="entry name" value="N-ACETYLGLUCOSAMINYLDIPHOSPHODOLICHOL N-ACETYLGLUCOSAMINYLTRANSFERASE"/>
    <property type="match status" value="1"/>
</dbReference>
<comment type="catalytic activity">
    <reaction evidence="11">
        <text>an N-acetyl-alpha-D-glucosaminyl-diphospho-di-trans,poly-cis-dolichol + UDP-N-acetyl-alpha-D-glucosamine = an N,N'-diacetylchitobiosyl-diphospho-di-trans,poly-cis-dolichol + UDP + H(+)</text>
        <dbReference type="Rhea" id="RHEA:23380"/>
        <dbReference type="Rhea" id="RHEA-COMP:19507"/>
        <dbReference type="Rhea" id="RHEA-COMP:19510"/>
        <dbReference type="ChEBI" id="CHEBI:15378"/>
        <dbReference type="ChEBI" id="CHEBI:57269"/>
        <dbReference type="ChEBI" id="CHEBI:57705"/>
        <dbReference type="ChEBI" id="CHEBI:58223"/>
        <dbReference type="ChEBI" id="CHEBI:58427"/>
        <dbReference type="EC" id="2.4.1.141"/>
    </reaction>
</comment>
<evidence type="ECO:0000256" key="12">
    <source>
        <dbReference type="RuleBase" id="RU362128"/>
    </source>
</evidence>
<evidence type="ECO:0000256" key="10">
    <source>
        <dbReference type="ARBA" id="ARBA00032061"/>
    </source>
</evidence>
<keyword evidence="6 12" id="KW-0328">Glycosyltransferase</keyword>
<evidence type="ECO:0000256" key="11">
    <source>
        <dbReference type="ARBA" id="ARBA00048184"/>
    </source>
</evidence>
<dbReference type="AlphaFoldDB" id="A0A9N9D911"/>
<dbReference type="OrthoDB" id="20273at2759"/>
<dbReference type="InterPro" id="IPR039042">
    <property type="entry name" value="Alg13-like"/>
</dbReference>
<comment type="subcellular location">
    <subcellularLocation>
        <location evidence="1 12">Endoplasmic reticulum</location>
    </subcellularLocation>
</comment>